<reference evidence="1" key="2">
    <citation type="submission" date="2023-07" db="EMBL/GenBank/DDBJ databases">
        <authorList>
            <person name="Aydin F."/>
            <person name="Tarhane S."/>
            <person name="Saticioglu I.B."/>
            <person name="Karakaya E."/>
            <person name="Abay S."/>
            <person name="Guran O."/>
            <person name="Bozkurt E."/>
            <person name="Uzum N."/>
            <person name="Olgun K."/>
            <person name="Jablonski D."/>
        </authorList>
    </citation>
    <scope>NUCLEOTIDE SEQUENCE</scope>
    <source>
        <strain evidence="1">Faydin-H75</strain>
    </source>
</reference>
<dbReference type="EMBL" id="JAUYZK010000007">
    <property type="protein sequence ID" value="MDP2539279.1"/>
    <property type="molecule type" value="Genomic_DNA"/>
</dbReference>
<accession>A0AA90PTI9</accession>
<gene>
    <name evidence="1" type="ORF">Q5I04_05125</name>
    <name evidence="2" type="ORF">Q5I06_05775</name>
</gene>
<dbReference type="Proteomes" id="UP001177258">
    <property type="component" value="Unassembled WGS sequence"/>
</dbReference>
<dbReference type="Pfam" id="PF11582">
    <property type="entry name" value="DUF3240"/>
    <property type="match status" value="1"/>
</dbReference>
<evidence type="ECO:0000313" key="4">
    <source>
        <dbReference type="Proteomes" id="UP001240777"/>
    </source>
</evidence>
<evidence type="ECO:0000313" key="1">
    <source>
        <dbReference type="EMBL" id="MDO7253291.1"/>
    </source>
</evidence>
<organism evidence="2 3">
    <name type="scientific">Helicobacter cappadocius</name>
    <dbReference type="NCBI Taxonomy" id="3063998"/>
    <lineage>
        <taxon>Bacteria</taxon>
        <taxon>Pseudomonadati</taxon>
        <taxon>Campylobacterota</taxon>
        <taxon>Epsilonproteobacteria</taxon>
        <taxon>Campylobacterales</taxon>
        <taxon>Helicobacteraceae</taxon>
        <taxon>Helicobacter</taxon>
    </lineage>
</organism>
<dbReference type="InterPro" id="IPR021634">
    <property type="entry name" value="DUF3240"/>
</dbReference>
<evidence type="ECO:0000313" key="2">
    <source>
        <dbReference type="EMBL" id="MDP2539279.1"/>
    </source>
</evidence>
<dbReference type="Proteomes" id="UP001240777">
    <property type="component" value="Unassembled WGS sequence"/>
</dbReference>
<sequence length="94" mass="11164">MKLIEVYIDEQYKDNLVDLLLEDGFDDFYYFSCHKYAATSMLLSEKEQVSGRKDYGVFRLFVQEDISILLIQKLQKIFNKDQMRIVSYSSLSEI</sequence>
<keyword evidence="4" id="KW-1185">Reference proteome</keyword>
<dbReference type="AlphaFoldDB" id="A0AA90PTI9"/>
<dbReference type="Gene3D" id="3.30.70.120">
    <property type="match status" value="1"/>
</dbReference>
<comment type="caution">
    <text evidence="2">The sequence shown here is derived from an EMBL/GenBank/DDBJ whole genome shotgun (WGS) entry which is preliminary data.</text>
</comment>
<name>A0AA90PTI9_9HELI</name>
<protein>
    <submittedName>
        <fullName evidence="2">DUF3240 family protein</fullName>
    </submittedName>
</protein>
<reference evidence="1 3" key="3">
    <citation type="journal article" date="2024" name="Syst. Appl. Microbiol.">
        <title>Helicobacter cappadocius sp. nov., from lizards: The first psychrotrophic Helicobacter species.</title>
        <authorList>
            <person name="Aydin F."/>
            <person name="Tarhane S."/>
            <person name="Karakaya E."/>
            <person name="Abay S."/>
            <person name="Kayman T."/>
            <person name="Guran O."/>
            <person name="Bozkurt E."/>
            <person name="Uzum N."/>
            <person name="Avci A."/>
            <person name="Olgun K."/>
            <person name="Jablonski D."/>
            <person name="Guran C."/>
            <person name="Burcin Saticioglu I."/>
        </authorList>
    </citation>
    <scope>NUCLEOTIDE SEQUENCE [LARGE SCALE GENOMIC DNA]</scope>
    <source>
        <strain evidence="1">Faydin-H75</strain>
        <strain evidence="3">faydin-H76</strain>
    </source>
</reference>
<dbReference type="EMBL" id="JAUPEV010000007">
    <property type="protein sequence ID" value="MDO7253291.1"/>
    <property type="molecule type" value="Genomic_DNA"/>
</dbReference>
<proteinExistence type="predicted"/>
<dbReference type="RefSeq" id="WP_305517140.1">
    <property type="nucleotide sequence ID" value="NZ_JAUPEV010000007.1"/>
</dbReference>
<evidence type="ECO:0000313" key="3">
    <source>
        <dbReference type="Proteomes" id="UP001177258"/>
    </source>
</evidence>
<reference evidence="2 4" key="1">
    <citation type="submission" date="2023-07" db="EMBL/GenBank/DDBJ databases">
        <title>Unpublished Manusciprt.</title>
        <authorList>
            <person name="Aydin F."/>
            <person name="Tarhane S."/>
            <person name="Saticioglu I.B."/>
            <person name="Karakaya E."/>
            <person name="Abay S."/>
            <person name="Guran O."/>
            <person name="Bozkurt E."/>
            <person name="Uzum N."/>
            <person name="Olgun K."/>
            <person name="Jablonski D."/>
        </authorList>
    </citation>
    <scope>NUCLEOTIDE SEQUENCE</scope>
    <source>
        <strain evidence="4">faydin-H75</strain>
        <strain evidence="2">Faydin-H76</strain>
    </source>
</reference>
<dbReference type="InterPro" id="IPR015867">
    <property type="entry name" value="N-reg_PII/ATP_PRibTrfase_C"/>
</dbReference>